<feature type="transmembrane region" description="Helical" evidence="1">
    <location>
        <begin position="157"/>
        <end position="179"/>
    </location>
</feature>
<evidence type="ECO:0008006" key="4">
    <source>
        <dbReference type="Google" id="ProtNLM"/>
    </source>
</evidence>
<dbReference type="EMBL" id="BNJK01000004">
    <property type="protein sequence ID" value="GHP00993.1"/>
    <property type="molecule type" value="Genomic_DNA"/>
</dbReference>
<gene>
    <name evidence="2" type="ORF">KSF_110400</name>
</gene>
<sequence length="238" mass="26352">MTTHNKSALFPRGGAIAWGLLTLFAIAIALFFAAPYVTFDAAVSRIPLNPVAPLHFTVLALHAITGGIALLVGPFQFLPRFRTRFPAVHRITGRIYVACIIIGSIMAAYSAIVSTAGFVAQVGFLLLASIWFYSIVQAYMAIRQGHIQLHRIWMIRNYALTSAAIFLRIWLGLGVAYLAKTHTLHGDVTSTPVYTSAAWISWIVPLVFAEWFIIQRFLRPIALKQEKVDKQAQSVKQA</sequence>
<reference evidence="2" key="1">
    <citation type="submission" date="2020-10" db="EMBL/GenBank/DDBJ databases">
        <title>Taxonomic study of unclassified bacteria belonging to the class Ktedonobacteria.</title>
        <authorList>
            <person name="Yabe S."/>
            <person name="Wang C.M."/>
            <person name="Zheng Y."/>
            <person name="Sakai Y."/>
            <person name="Cavaletti L."/>
            <person name="Monciardini P."/>
            <person name="Donadio S."/>
        </authorList>
    </citation>
    <scope>NUCLEOTIDE SEQUENCE</scope>
    <source>
        <strain evidence="2">ID150040</strain>
    </source>
</reference>
<feature type="transmembrane region" description="Helical" evidence="1">
    <location>
        <begin position="54"/>
        <end position="75"/>
    </location>
</feature>
<dbReference type="RefSeq" id="WP_220211566.1">
    <property type="nucleotide sequence ID" value="NZ_BNJK01000004.1"/>
</dbReference>
<evidence type="ECO:0000256" key="1">
    <source>
        <dbReference type="SAM" id="Phobius"/>
    </source>
</evidence>
<name>A0A8J3J270_9CHLR</name>
<feature type="transmembrane region" description="Helical" evidence="1">
    <location>
        <begin position="15"/>
        <end position="34"/>
    </location>
</feature>
<evidence type="ECO:0000313" key="2">
    <source>
        <dbReference type="EMBL" id="GHP00993.1"/>
    </source>
</evidence>
<feature type="transmembrane region" description="Helical" evidence="1">
    <location>
        <begin position="95"/>
        <end position="112"/>
    </location>
</feature>
<keyword evidence="1" id="KW-0812">Transmembrane</keyword>
<dbReference type="Pfam" id="PF10067">
    <property type="entry name" value="DUF2306"/>
    <property type="match status" value="1"/>
</dbReference>
<feature type="transmembrane region" description="Helical" evidence="1">
    <location>
        <begin position="199"/>
        <end position="218"/>
    </location>
</feature>
<dbReference type="AlphaFoldDB" id="A0A8J3J270"/>
<comment type="caution">
    <text evidence="2">The sequence shown here is derived from an EMBL/GenBank/DDBJ whole genome shotgun (WGS) entry which is preliminary data.</text>
</comment>
<accession>A0A8J3J270</accession>
<feature type="transmembrane region" description="Helical" evidence="1">
    <location>
        <begin position="118"/>
        <end position="136"/>
    </location>
</feature>
<dbReference type="Proteomes" id="UP000597444">
    <property type="component" value="Unassembled WGS sequence"/>
</dbReference>
<dbReference type="InterPro" id="IPR018750">
    <property type="entry name" value="DUF2306_membrane"/>
</dbReference>
<keyword evidence="1" id="KW-1133">Transmembrane helix</keyword>
<organism evidence="2 3">
    <name type="scientific">Reticulibacter mediterranei</name>
    <dbReference type="NCBI Taxonomy" id="2778369"/>
    <lineage>
        <taxon>Bacteria</taxon>
        <taxon>Bacillati</taxon>
        <taxon>Chloroflexota</taxon>
        <taxon>Ktedonobacteria</taxon>
        <taxon>Ktedonobacterales</taxon>
        <taxon>Reticulibacteraceae</taxon>
        <taxon>Reticulibacter</taxon>
    </lineage>
</organism>
<proteinExistence type="predicted"/>
<protein>
    <recommendedName>
        <fullName evidence="4">DUF2306 domain-containing protein</fullName>
    </recommendedName>
</protein>
<evidence type="ECO:0000313" key="3">
    <source>
        <dbReference type="Proteomes" id="UP000597444"/>
    </source>
</evidence>
<keyword evidence="1" id="KW-0472">Membrane</keyword>
<keyword evidence="3" id="KW-1185">Reference proteome</keyword>